<comment type="caution">
    <text evidence="2">The sequence shown here is derived from an EMBL/GenBank/DDBJ whole genome shotgun (WGS) entry which is preliminary data.</text>
</comment>
<accession>A0ABV0G801</accession>
<evidence type="ECO:0008006" key="4">
    <source>
        <dbReference type="Google" id="ProtNLM"/>
    </source>
</evidence>
<reference evidence="2 3" key="1">
    <citation type="submission" date="2024-05" db="EMBL/GenBank/DDBJ databases">
        <title>Roseateles sp. 2.12 16S ribosomal RNA gene Genome sequencing and assembly.</title>
        <authorList>
            <person name="Woo H."/>
        </authorList>
    </citation>
    <scope>NUCLEOTIDE SEQUENCE [LARGE SCALE GENOMIC DNA]</scope>
    <source>
        <strain evidence="2 3">2.12</strain>
    </source>
</reference>
<feature type="signal peptide" evidence="1">
    <location>
        <begin position="1"/>
        <end position="27"/>
    </location>
</feature>
<keyword evidence="1" id="KW-0732">Signal</keyword>
<gene>
    <name evidence="2" type="ORF">ABDJ40_00135</name>
</gene>
<keyword evidence="3" id="KW-1185">Reference proteome</keyword>
<dbReference type="Proteomes" id="UP001462640">
    <property type="component" value="Unassembled WGS sequence"/>
</dbReference>
<name>A0ABV0G801_9BURK</name>
<evidence type="ECO:0000313" key="2">
    <source>
        <dbReference type="EMBL" id="MEO3711167.1"/>
    </source>
</evidence>
<proteinExistence type="predicted"/>
<evidence type="ECO:0000256" key="1">
    <source>
        <dbReference type="SAM" id="SignalP"/>
    </source>
</evidence>
<dbReference type="EMBL" id="JBDPZC010000001">
    <property type="protein sequence ID" value="MEO3711167.1"/>
    <property type="molecule type" value="Genomic_DNA"/>
</dbReference>
<organism evidence="2 3">
    <name type="scientific">Roseateles flavus</name>
    <dbReference type="NCBI Taxonomy" id="3149041"/>
    <lineage>
        <taxon>Bacteria</taxon>
        <taxon>Pseudomonadati</taxon>
        <taxon>Pseudomonadota</taxon>
        <taxon>Betaproteobacteria</taxon>
        <taxon>Burkholderiales</taxon>
        <taxon>Sphaerotilaceae</taxon>
        <taxon>Roseateles</taxon>
    </lineage>
</organism>
<feature type="chain" id="PRO_5047417994" description="Solute-binding protein family 3/N-terminal domain-containing protein" evidence="1">
    <location>
        <begin position="28"/>
        <end position="297"/>
    </location>
</feature>
<dbReference type="SUPFAM" id="SSF53850">
    <property type="entry name" value="Periplasmic binding protein-like II"/>
    <property type="match status" value="1"/>
</dbReference>
<sequence length="297" mass="33410">MPIPLSLTMDRRCLLLSLLAGAHVARAADAVIGYPSYADSDAQDPIHQFHLAVLRLALERSGGHYRLQPVRKPVGQGRAIRELAGGGSDLDLLWSMTSEEREQLLLPVRIPIDRGLMGWRLLLIRRSDAERFAAIRNLETLRDLTAGQLHDWPDTAILRANGMAVGTTSVYGSLFTMLSRGRVDYFPRSVLEIQDEMQQFGSAHELMIAPGLMLRYPTANYFFVNRQNQALAADLQRGLDRLLDEGTLHGLFMSHFRARLKPLRLAERRELNLRNPLLPSATPLQRAELWADPAQFS</sequence>
<protein>
    <recommendedName>
        <fullName evidence="4">Solute-binding protein family 3/N-terminal domain-containing protein</fullName>
    </recommendedName>
</protein>
<evidence type="ECO:0000313" key="3">
    <source>
        <dbReference type="Proteomes" id="UP001462640"/>
    </source>
</evidence>